<evidence type="ECO:0000313" key="2">
    <source>
        <dbReference type="EMBL" id="QDU69526.1"/>
    </source>
</evidence>
<dbReference type="RefSeq" id="WP_145069491.1">
    <property type="nucleotide sequence ID" value="NZ_CP036287.1"/>
</dbReference>
<sequence length="1987" mass="203374" precursor="true">MQPIDRLRALGAFTFLCVLGTLAPAAQAQSTLTWIGGADGDWNNATNWTGGSVPGPSDTAIIPTGTANAPQAVFGDVVVGSVQINAGAVVGIQDTRTLTVNAHLTCNGAIDAYGSGALVVGGNLSVSVATASFNGLSEVSLIGPGTVSANASVLLPPLSVVGGLRVLYSGRSAGLHLDQGASLPTVELRVIDGGLFTVDGDALLSAPITSQNVGSSTRTLVINGTTTWDVPNYPPGSEKNAAFVLRANGDWQASTSTALEAGWVELGGAGTHVIRSAFGSTFLAVFLNLRIIDGTRLLENKNVRVLGECEVRSATFDLDWPEYLEIEGTLDTNWAGASLVNKNLGATVPVRLTGNGELRGGVNPLPELEILGGVHNCFGLTAESLTLSGGASELVLRDGTTTHVLGPFQHNDGVLRFDAVGSSARVLRVDGLFQQFGGTLVSPSGADRIEVLDDWVSQNGYFMDNGWVEFEAPGQLSGSSPQIKRMRLVSGAREIVDDLEVFGELTSIGGSTTGSGWIEMTGTITPISTGANLLNRVRVVGGVVNITTSHLGTLEVVGGNLRLLDGVGVTIDGDLRFLGGLFASQGIGSSLRYLDVGGDMLEAGTAADAEQNAATRIRVAGDWVGVGAFVLPTGWVELDGGGASTIGGAAPTFGNLRLAGGAHTLLAATRIDQELEVRSSLDLGAQDLTVQGNLDSNWSGATIVGTGPIVLDGDGELRTNGNSIPPLHLIGGTRQVFPSFVEALHVSGGIWRMRDGSPCTVAGDVLLDGGLVVSEPVGSSARGLTVLGDFTQSSTMIDSTVSATTIRVAGNWSSDPSFVLEQGWVYLDGGDSEIGGAGPTFKRLRLVSGINTLTSEVEVNGELISQGGSTAGSPWLNMTDAVSAVSTGANEIARLRVAAGTIPITTSRVGDLEIAGGQLRLLDGVALTVSGDATFLAGQFASQGVGSSLRYIDVAGTFVESGTIAAAEQNAATEIRVAGDFTGNGDFTLPLGWFELDGAANQVVDGTGPVFGNLRVENGTATLATDVLVEQELEVRGSLDLADRDLEVVGTLDSNWSGATIVGVGPLRLTGNGDLRTTGNYVAPIRVEDGLRQVFPCYLQALELSGGIWRSMDGSTCFVAGDALLTGGILDSQGVGSSARGIDVEGSLVHTGTTVDVQNSATTIKVAGDWSSDFLFTMDEGWVQLDGGDAELGGPNPIFKRLRLVSGVKTLTSQVEVFGSLLVQGGSTQGEEFIVMPGAITPVQTGANLVNKLRVTGGSVPFTTSHFGELQMTGGQMEVLDGVALTVDGDVTFSGGVFSTQSVGSSIRLLDVGGNFSTTAATLGFQSVATRLRVAGDWSSNSAFQMTSGIVELDGTGTSYLRGSVPGLDPMLPTVQIKNGTRLVDDSVDVTAASVTIDAGARLEAAAGGDLRAAGVPFVVNGTLAASAGGRLSLGALASVLVNGGGRLELLGEPGDPATLGGVAGGGYAVTVNGTLAARDFVVSQPGPDGLVMNGSYAAAPDDLRGGEFASPAATGSSTLLTLGHAAAKTLYFVRFEDSALTGTYNVRRTTGGDVAFQNFGGDFSGEAFEDDPGDRIDWLPPAATEIVFFKATNGPQKVFLNFETSFEADVQAFILEAGPAASGPFATVVELAPTGVGSYAAVDAPLAADTEVFYRLLERRTDGFVRLLGEDAALPYSAATPANVRTVGPTGEFATIQAAIDAATSPFTVISVAPGTYPSFSIVSPTVLSLSILPEAPGVVIDASAAPVAIHGVGFGKDVILADLVIDGGATDSAVDLASNFGAVVLDRCDVNGGTGQPGLESFLSLAVSLQDCDLAGSPGLLSTASATYSGRGSIDELQLFGGSRARLCGLTPSALSGDGSETVTSYPGVSPQLTLPRYQSLGEPFSADLEAAPGTFHQLAASATALPLDLDDPGFWQMLLLVNAGAYFEVGEGFTDGAGQASTALTLPPEGGLLGARLLLQAWTIQVVPTVEVRFSGVQPLVAMP</sequence>
<name>A0A518BRD5_9BACT</name>
<dbReference type="Proteomes" id="UP000316921">
    <property type="component" value="Chromosome"/>
</dbReference>
<dbReference type="SUPFAM" id="SSF51126">
    <property type="entry name" value="Pectin lyase-like"/>
    <property type="match status" value="1"/>
</dbReference>
<evidence type="ECO:0000313" key="3">
    <source>
        <dbReference type="Proteomes" id="UP000316921"/>
    </source>
</evidence>
<feature type="signal peptide" evidence="1">
    <location>
        <begin position="1"/>
        <end position="28"/>
    </location>
</feature>
<accession>A0A518BRD5</accession>
<reference evidence="2 3" key="1">
    <citation type="submission" date="2019-02" db="EMBL/GenBank/DDBJ databases">
        <title>Deep-cultivation of Planctomycetes and their phenomic and genomic characterization uncovers novel biology.</title>
        <authorList>
            <person name="Wiegand S."/>
            <person name="Jogler M."/>
            <person name="Boedeker C."/>
            <person name="Pinto D."/>
            <person name="Vollmers J."/>
            <person name="Rivas-Marin E."/>
            <person name="Kohn T."/>
            <person name="Peeters S.H."/>
            <person name="Heuer A."/>
            <person name="Rast P."/>
            <person name="Oberbeckmann S."/>
            <person name="Bunk B."/>
            <person name="Jeske O."/>
            <person name="Meyerdierks A."/>
            <person name="Storesund J.E."/>
            <person name="Kallscheuer N."/>
            <person name="Luecker S."/>
            <person name="Lage O.M."/>
            <person name="Pohl T."/>
            <person name="Merkel B.J."/>
            <person name="Hornburger P."/>
            <person name="Mueller R.-W."/>
            <person name="Bruemmer F."/>
            <person name="Labrenz M."/>
            <person name="Spormann A.M."/>
            <person name="Op den Camp H."/>
            <person name="Overmann J."/>
            <person name="Amann R."/>
            <person name="Jetten M.S.M."/>
            <person name="Mascher T."/>
            <person name="Medema M.H."/>
            <person name="Devos D.P."/>
            <person name="Kaster A.-K."/>
            <person name="Ovreas L."/>
            <person name="Rohde M."/>
            <person name="Galperin M.Y."/>
            <person name="Jogler C."/>
        </authorList>
    </citation>
    <scope>NUCLEOTIDE SEQUENCE [LARGE SCALE GENOMIC DNA]</scope>
    <source>
        <strain evidence="2 3">Pla133</strain>
    </source>
</reference>
<evidence type="ECO:0000256" key="1">
    <source>
        <dbReference type="SAM" id="SignalP"/>
    </source>
</evidence>
<protein>
    <recommendedName>
        <fullName evidence="4">Autotransporter-associated beta strand repeat protein</fullName>
    </recommendedName>
</protein>
<organism evidence="2 3">
    <name type="scientific">Engelhardtia mirabilis</name>
    <dbReference type="NCBI Taxonomy" id="2528011"/>
    <lineage>
        <taxon>Bacteria</taxon>
        <taxon>Pseudomonadati</taxon>
        <taxon>Planctomycetota</taxon>
        <taxon>Planctomycetia</taxon>
        <taxon>Planctomycetia incertae sedis</taxon>
        <taxon>Engelhardtia</taxon>
    </lineage>
</organism>
<evidence type="ECO:0008006" key="4">
    <source>
        <dbReference type="Google" id="ProtNLM"/>
    </source>
</evidence>
<gene>
    <name evidence="2" type="ORF">Pla133_46460</name>
</gene>
<proteinExistence type="predicted"/>
<dbReference type="InterPro" id="IPR011050">
    <property type="entry name" value="Pectin_lyase_fold/virulence"/>
</dbReference>
<keyword evidence="1" id="KW-0732">Signal</keyword>
<feature type="chain" id="PRO_5021703166" description="Autotransporter-associated beta strand repeat protein" evidence="1">
    <location>
        <begin position="29"/>
        <end position="1987"/>
    </location>
</feature>
<dbReference type="KEGG" id="pbap:Pla133_46460"/>
<dbReference type="EMBL" id="CP036287">
    <property type="protein sequence ID" value="QDU69526.1"/>
    <property type="molecule type" value="Genomic_DNA"/>
</dbReference>
<keyword evidence="3" id="KW-1185">Reference proteome</keyword>